<dbReference type="InterPro" id="IPR036396">
    <property type="entry name" value="Cyt_P450_sf"/>
</dbReference>
<keyword evidence="5 6" id="KW-0408">Iron</keyword>
<evidence type="ECO:0000256" key="4">
    <source>
        <dbReference type="ARBA" id="ARBA00022723"/>
    </source>
</evidence>
<reference evidence="10" key="1">
    <citation type="journal article" date="2020" name="Stud. Mycol.">
        <title>101 Dothideomycetes genomes: A test case for predicting lifestyles and emergence of pathogens.</title>
        <authorList>
            <person name="Haridas S."/>
            <person name="Albert R."/>
            <person name="Binder M."/>
            <person name="Bloem J."/>
            <person name="LaButti K."/>
            <person name="Salamov A."/>
            <person name="Andreopoulos B."/>
            <person name="Baker S."/>
            <person name="Barry K."/>
            <person name="Bills G."/>
            <person name="Bluhm B."/>
            <person name="Cannon C."/>
            <person name="Castanera R."/>
            <person name="Culley D."/>
            <person name="Daum C."/>
            <person name="Ezra D."/>
            <person name="Gonzalez J."/>
            <person name="Henrissat B."/>
            <person name="Kuo A."/>
            <person name="Liang C."/>
            <person name="Lipzen A."/>
            <person name="Lutzoni F."/>
            <person name="Magnuson J."/>
            <person name="Mondo S."/>
            <person name="Nolan M."/>
            <person name="Ohm R."/>
            <person name="Pangilinan J."/>
            <person name="Park H.-J."/>
            <person name="Ramirez L."/>
            <person name="Alfaro M."/>
            <person name="Sun H."/>
            <person name="Tritt A."/>
            <person name="Yoshinaga Y."/>
            <person name="Zwiers L.-H."/>
            <person name="Turgeon B."/>
            <person name="Goodwin S."/>
            <person name="Spatafora J."/>
            <person name="Crous P."/>
            <person name="Grigoriev I."/>
        </authorList>
    </citation>
    <scope>NUCLEOTIDE SEQUENCE [LARGE SCALE GENOMIC DNA]</scope>
    <source>
        <strain evidence="10">CBS 304.66</strain>
    </source>
</reference>
<evidence type="ECO:0000256" key="2">
    <source>
        <dbReference type="ARBA" id="ARBA00010617"/>
    </source>
</evidence>
<accession>A0A9P4K178</accession>
<dbReference type="Pfam" id="PF00067">
    <property type="entry name" value="p450"/>
    <property type="match status" value="1"/>
</dbReference>
<dbReference type="GO" id="GO:0016705">
    <property type="term" value="F:oxidoreductase activity, acting on paired donors, with incorporation or reduction of molecular oxygen"/>
    <property type="evidence" value="ECO:0007669"/>
    <property type="project" value="InterPro"/>
</dbReference>
<dbReference type="AlphaFoldDB" id="A0A9P4K178"/>
<protein>
    <submittedName>
        <fullName evidence="9">Cytochrome P450</fullName>
    </submittedName>
</protein>
<feature type="binding site" description="axial binding residue" evidence="6">
    <location>
        <position position="397"/>
    </location>
    <ligand>
        <name>heme</name>
        <dbReference type="ChEBI" id="CHEBI:30413"/>
    </ligand>
    <ligandPart>
        <name>Fe</name>
        <dbReference type="ChEBI" id="CHEBI:18248"/>
    </ligandPart>
</feature>
<dbReference type="InterPro" id="IPR001128">
    <property type="entry name" value="Cyt_P450"/>
</dbReference>
<dbReference type="CDD" id="cd11040">
    <property type="entry name" value="CYP7_CYP8-like"/>
    <property type="match status" value="1"/>
</dbReference>
<dbReference type="InterPro" id="IPR002403">
    <property type="entry name" value="Cyt_P450_E_grp-IV"/>
</dbReference>
<dbReference type="GO" id="GO:0005506">
    <property type="term" value="F:iron ion binding"/>
    <property type="evidence" value="ECO:0007669"/>
    <property type="project" value="InterPro"/>
</dbReference>
<proteinExistence type="inferred from homology"/>
<evidence type="ECO:0000256" key="7">
    <source>
        <dbReference type="RuleBase" id="RU000461"/>
    </source>
</evidence>
<evidence type="ECO:0000256" key="6">
    <source>
        <dbReference type="PIRSR" id="PIRSR602403-1"/>
    </source>
</evidence>
<sequence>MHCDRNKYGDGTPFFINAAGNKILVILDPDHVKKVLQSSIELDPNPFIHQQIMGQLMGSPRETVAFYNSDGGKMDYVQTTHIRQHLTGSSLVSMDKRFFTIFKRNIATKYAQNDSEWMEIPDLYDFMEKHVTLAIAETLLGSAVVEEYAELVSDLWLFIENTDNFFIGLPRFIIPSAYAARDRLLCHLKKWSRESERLRDQDIVNRDWDPIAGSGLLQEREKLYSEMPGHGEDGRASQTLGLLYGGTSLTVPVTFWYLFETLRDRNLHHRISTEIRNHVAKSGAYDFTQLAVRPILQSLHAETTRYRSSNLAVRIVTTPRFVLDEKYTIERGTTVFIFAKYSGQFTPGWASARPKTVSLPLEEFWPERFLVSEKRERFSDSGLGGCWTSFGGGEHKCPGRHFARNIGIVVLSVLMGEFECELVDIKSAKNIDPPLRGSAFGTMRPTRQAGARLRKRRP</sequence>
<dbReference type="InterPro" id="IPR017972">
    <property type="entry name" value="Cyt_P450_CS"/>
</dbReference>
<dbReference type="PRINTS" id="PR00465">
    <property type="entry name" value="EP450IV"/>
</dbReference>
<dbReference type="Gene3D" id="1.10.630.10">
    <property type="entry name" value="Cytochrome P450"/>
    <property type="match status" value="1"/>
</dbReference>
<dbReference type="PANTHER" id="PTHR24304">
    <property type="entry name" value="CYTOCHROME P450 FAMILY 7"/>
    <property type="match status" value="1"/>
</dbReference>
<dbReference type="OrthoDB" id="3366823at2759"/>
<dbReference type="Proteomes" id="UP000800093">
    <property type="component" value="Unassembled WGS sequence"/>
</dbReference>
<gene>
    <name evidence="9" type="ORF">CC78DRAFT_548821</name>
</gene>
<evidence type="ECO:0000256" key="1">
    <source>
        <dbReference type="ARBA" id="ARBA00001971"/>
    </source>
</evidence>
<dbReference type="PANTHER" id="PTHR24304:SF2">
    <property type="entry name" value="24-HYDROXYCHOLESTEROL 7-ALPHA-HYDROXYLASE"/>
    <property type="match status" value="1"/>
</dbReference>
<keyword evidence="4 6" id="KW-0479">Metal-binding</keyword>
<dbReference type="EMBL" id="ML986736">
    <property type="protein sequence ID" value="KAF2258828.1"/>
    <property type="molecule type" value="Genomic_DNA"/>
</dbReference>
<evidence type="ECO:0000256" key="8">
    <source>
        <dbReference type="SAM" id="MobiDB-lite"/>
    </source>
</evidence>
<name>A0A9P4K178_9PLEO</name>
<comment type="caution">
    <text evidence="9">The sequence shown here is derived from an EMBL/GenBank/DDBJ whole genome shotgun (WGS) entry which is preliminary data.</text>
</comment>
<keyword evidence="7" id="KW-0560">Oxidoreductase</keyword>
<dbReference type="InterPro" id="IPR050529">
    <property type="entry name" value="CYP450_sterol_14alpha_dmase"/>
</dbReference>
<evidence type="ECO:0000313" key="9">
    <source>
        <dbReference type="EMBL" id="KAF2258828.1"/>
    </source>
</evidence>
<evidence type="ECO:0000256" key="5">
    <source>
        <dbReference type="ARBA" id="ARBA00023004"/>
    </source>
</evidence>
<dbReference type="SUPFAM" id="SSF48264">
    <property type="entry name" value="Cytochrome P450"/>
    <property type="match status" value="1"/>
</dbReference>
<organism evidence="9 10">
    <name type="scientific">Lojkania enalia</name>
    <dbReference type="NCBI Taxonomy" id="147567"/>
    <lineage>
        <taxon>Eukaryota</taxon>
        <taxon>Fungi</taxon>
        <taxon>Dikarya</taxon>
        <taxon>Ascomycota</taxon>
        <taxon>Pezizomycotina</taxon>
        <taxon>Dothideomycetes</taxon>
        <taxon>Pleosporomycetidae</taxon>
        <taxon>Pleosporales</taxon>
        <taxon>Pleosporales incertae sedis</taxon>
        <taxon>Lojkania</taxon>
    </lineage>
</organism>
<comment type="cofactor">
    <cofactor evidence="1 6">
        <name>heme</name>
        <dbReference type="ChEBI" id="CHEBI:30413"/>
    </cofactor>
</comment>
<evidence type="ECO:0000256" key="3">
    <source>
        <dbReference type="ARBA" id="ARBA00022617"/>
    </source>
</evidence>
<comment type="similarity">
    <text evidence="2 7">Belongs to the cytochrome P450 family.</text>
</comment>
<dbReference type="GO" id="GO:0020037">
    <property type="term" value="F:heme binding"/>
    <property type="evidence" value="ECO:0007669"/>
    <property type="project" value="InterPro"/>
</dbReference>
<keyword evidence="7" id="KW-0503">Monooxygenase</keyword>
<feature type="region of interest" description="Disordered" evidence="8">
    <location>
        <begin position="436"/>
        <end position="458"/>
    </location>
</feature>
<dbReference type="PROSITE" id="PS00086">
    <property type="entry name" value="CYTOCHROME_P450"/>
    <property type="match status" value="1"/>
</dbReference>
<dbReference type="GO" id="GO:0008395">
    <property type="term" value="F:steroid hydroxylase activity"/>
    <property type="evidence" value="ECO:0007669"/>
    <property type="project" value="TreeGrafter"/>
</dbReference>
<keyword evidence="10" id="KW-1185">Reference proteome</keyword>
<keyword evidence="3 6" id="KW-0349">Heme</keyword>
<evidence type="ECO:0000313" key="10">
    <source>
        <dbReference type="Proteomes" id="UP000800093"/>
    </source>
</evidence>